<feature type="domain" description="GP-PDE" evidence="1">
    <location>
        <begin position="1"/>
        <end position="259"/>
    </location>
</feature>
<dbReference type="EMBL" id="CP095049">
    <property type="protein sequence ID" value="UOQ54156.1"/>
    <property type="molecule type" value="Genomic_DNA"/>
</dbReference>
<dbReference type="Proteomes" id="UP000831785">
    <property type="component" value="Chromosome"/>
</dbReference>
<organism evidence="2 3">
    <name type="scientific">Hymenobacter cellulosivorans</name>
    <dbReference type="NCBI Taxonomy" id="2932249"/>
    <lineage>
        <taxon>Bacteria</taxon>
        <taxon>Pseudomonadati</taxon>
        <taxon>Bacteroidota</taxon>
        <taxon>Cytophagia</taxon>
        <taxon>Cytophagales</taxon>
        <taxon>Hymenobacteraceae</taxon>
        <taxon>Hymenobacter</taxon>
    </lineage>
</organism>
<sequence>MPENTLPAFARAVALGVDVLELDVVISADQQVVVSHEPWFSAPICRLPTGEPIEPAHELQHNLYQLSYAQIRQYDCGLTQHPRFPKQQPLPVYKPLLREVIRQTEAQVAQLGRSAVRYSIEVKTEPGGDDIFHPGPAEFVALVLAVLGEEQGVLERTTLLSFDERILQWTRRLAPNLPLCLLVEDGRPLAEHLAVLGFVPPVFGPNYTLLTPELLREVQALGMRLVPWTVNDEASMRRLIQLDVHGITTDYPDQLLTILAGQRQG</sequence>
<evidence type="ECO:0000313" key="3">
    <source>
        <dbReference type="Proteomes" id="UP000831785"/>
    </source>
</evidence>
<dbReference type="Gene3D" id="3.20.20.190">
    <property type="entry name" value="Phosphatidylinositol (PI) phosphodiesterase"/>
    <property type="match status" value="1"/>
</dbReference>
<accession>A0ABY4FBW1</accession>
<dbReference type="InterPro" id="IPR017946">
    <property type="entry name" value="PLC-like_Pdiesterase_TIM-brl"/>
</dbReference>
<keyword evidence="3" id="KW-1185">Reference proteome</keyword>
<dbReference type="SUPFAM" id="SSF51695">
    <property type="entry name" value="PLC-like phosphodiesterases"/>
    <property type="match status" value="1"/>
</dbReference>
<name>A0ABY4FBW1_9BACT</name>
<dbReference type="PANTHER" id="PTHR46211">
    <property type="entry name" value="GLYCEROPHOSPHORYL DIESTER PHOSPHODIESTERASE"/>
    <property type="match status" value="1"/>
</dbReference>
<dbReference type="Pfam" id="PF03009">
    <property type="entry name" value="GDPD"/>
    <property type="match status" value="1"/>
</dbReference>
<dbReference type="PROSITE" id="PS51704">
    <property type="entry name" value="GP_PDE"/>
    <property type="match status" value="1"/>
</dbReference>
<dbReference type="PANTHER" id="PTHR46211:SF14">
    <property type="entry name" value="GLYCEROPHOSPHODIESTER PHOSPHODIESTERASE"/>
    <property type="match status" value="1"/>
</dbReference>
<evidence type="ECO:0000313" key="2">
    <source>
        <dbReference type="EMBL" id="UOQ54156.1"/>
    </source>
</evidence>
<protein>
    <submittedName>
        <fullName evidence="2">Glycerophosphodiester phosphodiesterase</fullName>
    </submittedName>
</protein>
<dbReference type="InterPro" id="IPR030395">
    <property type="entry name" value="GP_PDE_dom"/>
</dbReference>
<reference evidence="2 3" key="1">
    <citation type="submission" date="2022-04" db="EMBL/GenBank/DDBJ databases">
        <title>Hymenobacter sp. isolated from the air.</title>
        <authorList>
            <person name="Won M."/>
            <person name="Lee C.-M."/>
            <person name="Woen H.-Y."/>
            <person name="Kwon S.-W."/>
        </authorList>
    </citation>
    <scope>NUCLEOTIDE SEQUENCE [LARGE SCALE GENOMIC DNA]</scope>
    <source>
        <strain evidence="3">5116 S-27</strain>
    </source>
</reference>
<evidence type="ECO:0000259" key="1">
    <source>
        <dbReference type="PROSITE" id="PS51704"/>
    </source>
</evidence>
<proteinExistence type="predicted"/>
<gene>
    <name evidence="2" type="ORF">MUN80_05180</name>
</gene>